<accession>A0A0K1PI29</accession>
<dbReference type="EMBL" id="CP012332">
    <property type="protein sequence ID" value="AKU93198.1"/>
    <property type="molecule type" value="Genomic_DNA"/>
</dbReference>
<dbReference type="AlphaFoldDB" id="A0A0K1PI29"/>
<keyword evidence="2" id="KW-1185">Reference proteome</keyword>
<gene>
    <name evidence="1" type="ORF">AKJ08_3585</name>
</gene>
<evidence type="ECO:0000313" key="1">
    <source>
        <dbReference type="EMBL" id="AKU93198.1"/>
    </source>
</evidence>
<dbReference type="KEGG" id="vin:AKJ08_3585"/>
<proteinExistence type="predicted"/>
<evidence type="ECO:0000313" key="2">
    <source>
        <dbReference type="Proteomes" id="UP000055590"/>
    </source>
</evidence>
<dbReference type="Proteomes" id="UP000055590">
    <property type="component" value="Chromosome"/>
</dbReference>
<reference evidence="1 2" key="1">
    <citation type="submission" date="2015-08" db="EMBL/GenBank/DDBJ databases">
        <authorList>
            <person name="Babu N.S."/>
            <person name="Beckwith C.J."/>
            <person name="Beseler K.G."/>
            <person name="Brison A."/>
            <person name="Carone J.V."/>
            <person name="Caskin T.P."/>
            <person name="Diamond M."/>
            <person name="Durham M.E."/>
            <person name="Foxe J.M."/>
            <person name="Go M."/>
            <person name="Henderson B.A."/>
            <person name="Jones I.B."/>
            <person name="McGettigan J.A."/>
            <person name="Micheletti S.J."/>
            <person name="Nasrallah M.E."/>
            <person name="Ortiz D."/>
            <person name="Piller C.R."/>
            <person name="Privatt S.R."/>
            <person name="Schneider S.L."/>
            <person name="Sharp S."/>
            <person name="Smith T.C."/>
            <person name="Stanton J.D."/>
            <person name="Ullery H.E."/>
            <person name="Wilson R.J."/>
            <person name="Serrano M.G."/>
            <person name="Buck G."/>
            <person name="Lee V."/>
            <person name="Wang Y."/>
            <person name="Carvalho R."/>
            <person name="Voegtly L."/>
            <person name="Shi R."/>
            <person name="Duckworth R."/>
            <person name="Johnson A."/>
            <person name="Loviza R."/>
            <person name="Walstead R."/>
            <person name="Shah Z."/>
            <person name="Kiflezghi M."/>
            <person name="Wade K."/>
            <person name="Ball S.L."/>
            <person name="Bradley K.W."/>
            <person name="Asai D.J."/>
            <person name="Bowman C.A."/>
            <person name="Russell D.A."/>
            <person name="Pope W.H."/>
            <person name="Jacobs-Sera D."/>
            <person name="Hendrix R.W."/>
            <person name="Hatfull G.F."/>
        </authorList>
    </citation>
    <scope>NUCLEOTIDE SEQUENCE [LARGE SCALE GENOMIC DNA]</scope>
    <source>
        <strain evidence="1 2">DSM 27710</strain>
    </source>
</reference>
<name>A0A0K1PI29_9BACT</name>
<organism evidence="1 2">
    <name type="scientific">Vulgatibacter incomptus</name>
    <dbReference type="NCBI Taxonomy" id="1391653"/>
    <lineage>
        <taxon>Bacteria</taxon>
        <taxon>Pseudomonadati</taxon>
        <taxon>Myxococcota</taxon>
        <taxon>Myxococcia</taxon>
        <taxon>Myxococcales</taxon>
        <taxon>Cystobacterineae</taxon>
        <taxon>Vulgatibacteraceae</taxon>
        <taxon>Vulgatibacter</taxon>
    </lineage>
</organism>
<sequence>MNLFQDVFQVGVFPTLPEGYSSSARVLGYENNMTVIRLATADSQFVRIQWPGVLGNYAVDSTVTLEQTRDWTIIRGANGRGLSAMFYRNGEVAGEKLDPLPAGGPSLRFAMQCNVQDDAFCTMNAVAALSGTGDTLKTFESGVIIHDGDWTISNRSAYQAASCTGSVRFLSLVWADKWP</sequence>
<protein>
    <submittedName>
        <fullName evidence="1">Uncharacterized protein</fullName>
    </submittedName>
</protein>